<evidence type="ECO:0000256" key="2">
    <source>
        <dbReference type="ARBA" id="ARBA00005928"/>
    </source>
</evidence>
<feature type="domain" description="Thioester reductase (TE)" evidence="12">
    <location>
        <begin position="17"/>
        <end position="287"/>
    </location>
</feature>
<dbReference type="GO" id="GO:0080019">
    <property type="term" value="F:alcohol-forming very long-chain fatty acyl-CoA reductase activity"/>
    <property type="evidence" value="ECO:0007669"/>
    <property type="project" value="InterPro"/>
</dbReference>
<organism evidence="13 14">
    <name type="scientific">Arctia plantaginis</name>
    <name type="common">Wood tiger moth</name>
    <name type="synonym">Phalaena plantaginis</name>
    <dbReference type="NCBI Taxonomy" id="874455"/>
    <lineage>
        <taxon>Eukaryota</taxon>
        <taxon>Metazoa</taxon>
        <taxon>Ecdysozoa</taxon>
        <taxon>Arthropoda</taxon>
        <taxon>Hexapoda</taxon>
        <taxon>Insecta</taxon>
        <taxon>Pterygota</taxon>
        <taxon>Neoptera</taxon>
        <taxon>Endopterygota</taxon>
        <taxon>Lepidoptera</taxon>
        <taxon>Glossata</taxon>
        <taxon>Ditrysia</taxon>
        <taxon>Noctuoidea</taxon>
        <taxon>Erebidae</taxon>
        <taxon>Arctiinae</taxon>
        <taxon>Arctia</taxon>
    </lineage>
</organism>
<dbReference type="Pfam" id="PF07993">
    <property type="entry name" value="NAD_binding_4"/>
    <property type="match status" value="1"/>
</dbReference>
<accession>A0A8S0Z0C7</accession>
<evidence type="ECO:0000256" key="6">
    <source>
        <dbReference type="ARBA" id="ARBA00022989"/>
    </source>
</evidence>
<evidence type="ECO:0000256" key="9">
    <source>
        <dbReference type="ARBA" id="ARBA00052530"/>
    </source>
</evidence>
<comment type="function">
    <text evidence="10">Catalyzes the reduction of fatty acyl-CoA to fatty alcohols.</text>
</comment>
<dbReference type="EMBL" id="CADEBC010000208">
    <property type="protein sequence ID" value="CAB3225923.1"/>
    <property type="molecule type" value="Genomic_DNA"/>
</dbReference>
<dbReference type="OrthoDB" id="429813at2759"/>
<dbReference type="GO" id="GO:0035336">
    <property type="term" value="P:long-chain fatty-acyl-CoA metabolic process"/>
    <property type="evidence" value="ECO:0007669"/>
    <property type="project" value="TreeGrafter"/>
</dbReference>
<protein>
    <recommendedName>
        <fullName evidence="10">Fatty acyl-CoA reductase</fullName>
        <ecNumber evidence="10">1.2.1.84</ecNumber>
    </recommendedName>
</protein>
<evidence type="ECO:0000256" key="1">
    <source>
        <dbReference type="ARBA" id="ARBA00004141"/>
    </source>
</evidence>
<evidence type="ECO:0000259" key="12">
    <source>
        <dbReference type="Pfam" id="PF07993"/>
    </source>
</evidence>
<dbReference type="InterPro" id="IPR013120">
    <property type="entry name" value="FAR_NAD-bd"/>
</dbReference>
<dbReference type="FunFam" id="3.40.50.720:FF:000143">
    <property type="entry name" value="Fatty acyl-CoA reductase"/>
    <property type="match status" value="1"/>
</dbReference>
<keyword evidence="14" id="KW-1185">Reference proteome</keyword>
<comment type="catalytic activity">
    <reaction evidence="9 10">
        <text>a long-chain fatty acyl-CoA + 2 NADPH + 2 H(+) = a long-chain primary fatty alcohol + 2 NADP(+) + CoA</text>
        <dbReference type="Rhea" id="RHEA:52716"/>
        <dbReference type="ChEBI" id="CHEBI:15378"/>
        <dbReference type="ChEBI" id="CHEBI:57287"/>
        <dbReference type="ChEBI" id="CHEBI:57783"/>
        <dbReference type="ChEBI" id="CHEBI:58349"/>
        <dbReference type="ChEBI" id="CHEBI:77396"/>
        <dbReference type="ChEBI" id="CHEBI:83139"/>
        <dbReference type="EC" id="1.2.1.84"/>
    </reaction>
</comment>
<dbReference type="AlphaFoldDB" id="A0A8S0Z0C7"/>
<evidence type="ECO:0000256" key="3">
    <source>
        <dbReference type="ARBA" id="ARBA00022516"/>
    </source>
</evidence>
<dbReference type="SUPFAM" id="SSF51735">
    <property type="entry name" value="NAD(P)-binding Rossmann-fold domains"/>
    <property type="match status" value="1"/>
</dbReference>
<evidence type="ECO:0000259" key="11">
    <source>
        <dbReference type="Pfam" id="PF03015"/>
    </source>
</evidence>
<dbReference type="InterPro" id="IPR033640">
    <property type="entry name" value="FAR_C"/>
</dbReference>
<reference evidence="13 14" key="1">
    <citation type="submission" date="2020-04" db="EMBL/GenBank/DDBJ databases">
        <authorList>
            <person name="Wallbank WR R."/>
            <person name="Pardo Diaz C."/>
            <person name="Kozak K."/>
            <person name="Martin S."/>
            <person name="Jiggins C."/>
            <person name="Moest M."/>
            <person name="Warren A I."/>
            <person name="Byers J.R.P. K."/>
            <person name="Montejo-Kovacevich G."/>
            <person name="Yen C E."/>
        </authorList>
    </citation>
    <scope>NUCLEOTIDE SEQUENCE [LARGE SCALE GENOMIC DNA]</scope>
</reference>
<dbReference type="Proteomes" id="UP000494106">
    <property type="component" value="Unassembled WGS sequence"/>
</dbReference>
<comment type="subcellular location">
    <subcellularLocation>
        <location evidence="1">Membrane</location>
        <topology evidence="1">Multi-pass membrane protein</topology>
    </subcellularLocation>
</comment>
<keyword evidence="3 10" id="KW-0444">Lipid biosynthesis</keyword>
<dbReference type="PANTHER" id="PTHR11011">
    <property type="entry name" value="MALE STERILITY PROTEIN 2-RELATED"/>
    <property type="match status" value="1"/>
</dbReference>
<dbReference type="PANTHER" id="PTHR11011:SF12">
    <property type="entry name" value="FATTY ACYL-COA REDUCTASE"/>
    <property type="match status" value="1"/>
</dbReference>
<dbReference type="Gene3D" id="3.40.50.720">
    <property type="entry name" value="NAD(P)-binding Rossmann-like Domain"/>
    <property type="match status" value="1"/>
</dbReference>
<evidence type="ECO:0000256" key="5">
    <source>
        <dbReference type="ARBA" id="ARBA00022857"/>
    </source>
</evidence>
<evidence type="ECO:0000256" key="8">
    <source>
        <dbReference type="ARBA" id="ARBA00023136"/>
    </source>
</evidence>
<name>A0A8S0Z0C7_ARCPL</name>
<keyword evidence="5 10" id="KW-0521">NADP</keyword>
<keyword evidence="6 10" id="KW-1133">Transmembrane helix</keyword>
<dbReference type="InterPro" id="IPR036291">
    <property type="entry name" value="NAD(P)-bd_dom_sf"/>
</dbReference>
<feature type="domain" description="Fatty acyl-CoA reductase C-terminal" evidence="11">
    <location>
        <begin position="360"/>
        <end position="452"/>
    </location>
</feature>
<proteinExistence type="inferred from homology"/>
<dbReference type="EC" id="1.2.1.84" evidence="10"/>
<keyword evidence="10" id="KW-0560">Oxidoreductase</keyword>
<evidence type="ECO:0000256" key="10">
    <source>
        <dbReference type="RuleBase" id="RU363097"/>
    </source>
</evidence>
<keyword evidence="7 10" id="KW-0443">Lipid metabolism</keyword>
<sequence>MASPSIKDFYKGRNILVTGGTGLMGKVLIEKLLYTIPDIGNIYMLARPKKGKSVIQRIEEMCRLKLFERLKTENPSALNKIIPLQGDVLLENLGLSDTEIEKLSTEVSIIFHFAATLRLEAPLKDNVNMNTFGTKRALGVAKRFKNLTLFVHLSTAFCYPDYEVLDERLHPPPVNPDNVLKLIEWLDDKQLAMLTPSLLGQHPNCYTFSKRLAEAIVGDSYHELPLVIARPSIVCPAHKEPVPGWVDNLNGPIGVMIGAGKGVIRTMLCDGSLIAQVIPVDIAINAIIAIGMIEGTRKEKLETMPVYNVNIGHQQPTSWGEILKVGKQYALEHPMAWPLWYPNGDITTNPVLHEIRRICYHLVPAYLIDSLLLLLGQKRILVRIQQKISQGLEVLQYFTMRPWNFPCKNYDSIQGRLNDEERVIYNTDVSNFNRNEYLHNCVEGGRVFCLKEDPNRITINKSYHNFLYVLDWACKIFFWLLVLSFVASWFEPVRTMLAYGEPVVKHLPFLGPAVFKNDEL</sequence>
<dbReference type="InterPro" id="IPR026055">
    <property type="entry name" value="FAR"/>
</dbReference>
<dbReference type="GO" id="GO:0102965">
    <property type="term" value="F:alcohol-forming long-chain fatty acyl-CoA reductase activity"/>
    <property type="evidence" value="ECO:0007669"/>
    <property type="project" value="UniProtKB-EC"/>
</dbReference>
<keyword evidence="8 10" id="KW-0472">Membrane</keyword>
<evidence type="ECO:0000313" key="13">
    <source>
        <dbReference type="EMBL" id="CAB3225923.1"/>
    </source>
</evidence>
<dbReference type="CDD" id="cd09071">
    <property type="entry name" value="FAR_C"/>
    <property type="match status" value="1"/>
</dbReference>
<dbReference type="CDD" id="cd05236">
    <property type="entry name" value="FAR-N_SDR_e"/>
    <property type="match status" value="1"/>
</dbReference>
<dbReference type="Pfam" id="PF03015">
    <property type="entry name" value="Sterile"/>
    <property type="match status" value="1"/>
</dbReference>
<evidence type="ECO:0000256" key="7">
    <source>
        <dbReference type="ARBA" id="ARBA00023098"/>
    </source>
</evidence>
<feature type="transmembrane region" description="Helical" evidence="10">
    <location>
        <begin position="466"/>
        <end position="490"/>
    </location>
</feature>
<keyword evidence="4 10" id="KW-0812">Transmembrane</keyword>
<comment type="similarity">
    <text evidence="2 10">Belongs to the fatty acyl-CoA reductase family.</text>
</comment>
<comment type="caution">
    <text evidence="13">The sequence shown here is derived from an EMBL/GenBank/DDBJ whole genome shotgun (WGS) entry which is preliminary data.</text>
</comment>
<evidence type="ECO:0000313" key="14">
    <source>
        <dbReference type="Proteomes" id="UP000494106"/>
    </source>
</evidence>
<dbReference type="GO" id="GO:0016020">
    <property type="term" value="C:membrane"/>
    <property type="evidence" value="ECO:0007669"/>
    <property type="project" value="UniProtKB-SubCell"/>
</dbReference>
<gene>
    <name evidence="13" type="ORF">APLA_LOCUS2647</name>
</gene>
<evidence type="ECO:0000256" key="4">
    <source>
        <dbReference type="ARBA" id="ARBA00022692"/>
    </source>
</evidence>
<dbReference type="GO" id="GO:0005777">
    <property type="term" value="C:peroxisome"/>
    <property type="evidence" value="ECO:0007669"/>
    <property type="project" value="TreeGrafter"/>
</dbReference>